<name>A0ABQ0EKQ6_APOSI</name>
<dbReference type="EMBL" id="BAAFST010000003">
    <property type="protein sequence ID" value="GAB1287405.1"/>
    <property type="molecule type" value="Genomic_DNA"/>
</dbReference>
<sequence length="37" mass="4290">MCSPAWARDKHYYIGITEEVWNYASGNEKKILISVDT</sequence>
<comment type="caution">
    <text evidence="1">The sequence shown here is derived from an EMBL/GenBank/DDBJ whole genome shotgun (WGS) entry which is preliminary data.</text>
</comment>
<reference evidence="1 2" key="1">
    <citation type="submission" date="2024-08" db="EMBL/GenBank/DDBJ databases">
        <title>The draft genome of Apodemus speciosus.</title>
        <authorList>
            <person name="Nabeshima K."/>
            <person name="Suzuki S."/>
            <person name="Onuma M."/>
        </authorList>
    </citation>
    <scope>NUCLEOTIDE SEQUENCE [LARGE SCALE GENOMIC DNA]</scope>
    <source>
        <strain evidence="1">IB14-021</strain>
    </source>
</reference>
<organism evidence="1 2">
    <name type="scientific">Apodemus speciosus</name>
    <name type="common">Large Japanese field mouse</name>
    <dbReference type="NCBI Taxonomy" id="105296"/>
    <lineage>
        <taxon>Eukaryota</taxon>
        <taxon>Metazoa</taxon>
        <taxon>Chordata</taxon>
        <taxon>Craniata</taxon>
        <taxon>Vertebrata</taxon>
        <taxon>Euteleostomi</taxon>
        <taxon>Mammalia</taxon>
        <taxon>Eutheria</taxon>
        <taxon>Euarchontoglires</taxon>
        <taxon>Glires</taxon>
        <taxon>Rodentia</taxon>
        <taxon>Myomorpha</taxon>
        <taxon>Muroidea</taxon>
        <taxon>Muridae</taxon>
        <taxon>Murinae</taxon>
        <taxon>Apodemus</taxon>
    </lineage>
</organism>
<gene>
    <name evidence="1" type="ORF">APTSU1_000263500</name>
</gene>
<evidence type="ECO:0000313" key="2">
    <source>
        <dbReference type="Proteomes" id="UP001623349"/>
    </source>
</evidence>
<protein>
    <submittedName>
        <fullName evidence="1">Ceruloplasmin</fullName>
    </submittedName>
</protein>
<dbReference type="Proteomes" id="UP001623349">
    <property type="component" value="Unassembled WGS sequence"/>
</dbReference>
<keyword evidence="2" id="KW-1185">Reference proteome</keyword>
<evidence type="ECO:0000313" key="1">
    <source>
        <dbReference type="EMBL" id="GAB1287405.1"/>
    </source>
</evidence>
<accession>A0ABQ0EKQ6</accession>
<proteinExistence type="predicted"/>